<name>A0A915NL12_9BILA</name>
<evidence type="ECO:0000313" key="3">
    <source>
        <dbReference type="WBParaSite" id="scf7180000418660.g2718"/>
    </source>
</evidence>
<keyword evidence="2" id="KW-1185">Reference proteome</keyword>
<dbReference type="SUPFAM" id="SSF111347">
    <property type="entry name" value="Rap/Ran-GAP"/>
    <property type="match status" value="1"/>
</dbReference>
<feature type="compositionally biased region" description="Pro residues" evidence="1">
    <location>
        <begin position="288"/>
        <end position="300"/>
    </location>
</feature>
<accession>A0A915NL12</accession>
<dbReference type="PANTHER" id="PTHR15711:SF32">
    <property type="entry name" value="RAP GTPASE ACTIVATING PROTEIN 1, ISOFORM H"/>
    <property type="match status" value="1"/>
</dbReference>
<feature type="compositionally biased region" description="Low complexity" evidence="1">
    <location>
        <begin position="315"/>
        <end position="325"/>
    </location>
</feature>
<feature type="region of interest" description="Disordered" evidence="1">
    <location>
        <begin position="22"/>
        <end position="57"/>
    </location>
</feature>
<dbReference type="InterPro" id="IPR035974">
    <property type="entry name" value="Rap/Ran-GAP_sf"/>
</dbReference>
<feature type="compositionally biased region" description="Low complexity" evidence="1">
    <location>
        <begin position="332"/>
        <end position="354"/>
    </location>
</feature>
<dbReference type="Proteomes" id="UP000887560">
    <property type="component" value="Unplaced"/>
</dbReference>
<dbReference type="Pfam" id="PF21022">
    <property type="entry name" value="Rap-GAP_dimer"/>
    <property type="match status" value="1"/>
</dbReference>
<dbReference type="GO" id="GO:0005737">
    <property type="term" value="C:cytoplasm"/>
    <property type="evidence" value="ECO:0007669"/>
    <property type="project" value="TreeGrafter"/>
</dbReference>
<dbReference type="GO" id="GO:0051056">
    <property type="term" value="P:regulation of small GTPase mediated signal transduction"/>
    <property type="evidence" value="ECO:0007669"/>
    <property type="project" value="InterPro"/>
</dbReference>
<feature type="region of interest" description="Disordered" evidence="1">
    <location>
        <begin position="315"/>
        <end position="361"/>
    </location>
</feature>
<feature type="compositionally biased region" description="Low complexity" evidence="1">
    <location>
        <begin position="244"/>
        <end position="267"/>
    </location>
</feature>
<reference evidence="3" key="1">
    <citation type="submission" date="2022-11" db="UniProtKB">
        <authorList>
            <consortium name="WormBaseParasite"/>
        </authorList>
    </citation>
    <scope>IDENTIFICATION</scope>
</reference>
<proteinExistence type="predicted"/>
<dbReference type="AlphaFoldDB" id="A0A915NL12"/>
<protein>
    <submittedName>
        <fullName evidence="3">Uncharacterized protein</fullName>
    </submittedName>
</protein>
<dbReference type="InterPro" id="IPR050989">
    <property type="entry name" value="Rap1_Ran_GAP"/>
</dbReference>
<feature type="compositionally biased region" description="Polar residues" evidence="1">
    <location>
        <begin position="22"/>
        <end position="54"/>
    </location>
</feature>
<organism evidence="2 3">
    <name type="scientific">Meloidogyne floridensis</name>
    <dbReference type="NCBI Taxonomy" id="298350"/>
    <lineage>
        <taxon>Eukaryota</taxon>
        <taxon>Metazoa</taxon>
        <taxon>Ecdysozoa</taxon>
        <taxon>Nematoda</taxon>
        <taxon>Chromadorea</taxon>
        <taxon>Rhabditida</taxon>
        <taxon>Tylenchina</taxon>
        <taxon>Tylenchomorpha</taxon>
        <taxon>Tylenchoidea</taxon>
        <taxon>Meloidogynidae</taxon>
        <taxon>Meloidogyninae</taxon>
        <taxon>Meloidogyne</taxon>
    </lineage>
</organism>
<feature type="compositionally biased region" description="Basic and acidic residues" evidence="1">
    <location>
        <begin position="231"/>
        <end position="243"/>
    </location>
</feature>
<sequence length="1032" mass="112421">MSTISNSVEFIRLRRIPEAHQQQQTFASSSIPKIASNNNSIKETSNKWSPQQKRISLLKRSPRPATIYSTDIGETTKIQVVASIKNQKVEATEKSSVVLKLTNVVASATNNRCYKPASASNISNMKQNGSSSKTCSNIPQHLKQLNKNSSNIPENSLKQKQLLQKPDSTQLNLLNQKQLQNLISKDNNMSDSNIQKHILKQTLLQEKIGKTDSSFGSSKLSLNCPNIPQHSFEKKQNNNKKSEAATTTTKLLLLPASSASNNNNISEANKKDSETQETNLNKNSNLPSSPPLHPPPPPSIPLRRRPLSLLLLRQSHRQQQQQRVQVPPPILPSVKSSPLPSSSSLQQQNLPSLPHETQVASTLSKTVENEAQHLNEAKSENPSSSNLKEEDPLLFEERVKAVKLRRPTANKQIGSTSSNNNASEFCSTVASVCTSVAASTSDNNIKNVSATDFHASNNASVSLASNLCPSTRRNSATIKSQLTTIFPSTEILATSNLKQKEDASLNTKIRSNSQEPSNNLCIANKKNNRVEALKDEAPQQKNRPHSLLLNFISANMSVLRNKTKLSLSTCAASTTSTNSLTTSTASASTSVVTSPSAATPSGQVATSASTCSNQAASVSASSYNQTASASTFLNPAASASASIIPSPIVAASNNQVADSASTCSTNASPCRNASTCLTSAASASTLISSTTTTSSTSFWNLLPFFGKQQQNTTSKAAKLKRREDRRRRGFSFPNFHIQNEAIKLPETLKIVASEIENNKNCSSNKKKLNSRNSCCEELNLSLLQQNYKINGNVKEEDNLIMRDSLRTLNGAQNGKAQLTATSSVCSSHNNLQRLSSRENGGALVKQILSKPGPYPQIVVVTKGEECGFWLDGAIELEDIENSDSFIYTNVANCESKLETDDEGALSYRRHFLGREHHNFYALDPLLGPLILSVRVETTSTQTPSSPKSTPNQQQQQNYRLILRSRLGTKHQLIPSTSFNNSRPSASQLARHLYADIGTDRFWPVAFPGGSELILQFDEHVISNTYKFGGFFC</sequence>
<dbReference type="WBParaSite" id="scf7180000418660.g2718">
    <property type="protein sequence ID" value="scf7180000418660.g2718"/>
    <property type="gene ID" value="scf7180000418660.g2718"/>
</dbReference>
<feature type="region of interest" description="Disordered" evidence="1">
    <location>
        <begin position="219"/>
        <end position="303"/>
    </location>
</feature>
<evidence type="ECO:0000313" key="2">
    <source>
        <dbReference type="Proteomes" id="UP000887560"/>
    </source>
</evidence>
<feature type="compositionally biased region" description="Polar residues" evidence="1">
    <location>
        <begin position="219"/>
        <end position="229"/>
    </location>
</feature>
<dbReference type="Gene3D" id="3.30.1120.160">
    <property type="match status" value="1"/>
</dbReference>
<evidence type="ECO:0000256" key="1">
    <source>
        <dbReference type="SAM" id="MobiDB-lite"/>
    </source>
</evidence>
<feature type="compositionally biased region" description="Polar residues" evidence="1">
    <location>
        <begin position="276"/>
        <end position="285"/>
    </location>
</feature>
<dbReference type="PANTHER" id="PTHR15711">
    <property type="entry name" value="RAP GTPASE-ACTIVATING PROTEIN"/>
    <property type="match status" value="1"/>
</dbReference>
<dbReference type="GO" id="GO:0005096">
    <property type="term" value="F:GTPase activator activity"/>
    <property type="evidence" value="ECO:0007669"/>
    <property type="project" value="InterPro"/>
</dbReference>